<reference evidence="1 2" key="1">
    <citation type="submission" date="2012-11" db="EMBL/GenBank/DDBJ databases">
        <title>Whole genome sequence of Acidocella aminolytica 101 = DSM 11237.</title>
        <authorList>
            <person name="Azuma Y."/>
            <person name="Higashiura N."/>
            <person name="Hirakawa H."/>
            <person name="Matsushita K."/>
        </authorList>
    </citation>
    <scope>NUCLEOTIDE SEQUENCE [LARGE SCALE GENOMIC DNA]</scope>
    <source>
        <strain evidence="2">101 / DSM 11237</strain>
    </source>
</reference>
<sequence length="594" mass="64186">MPDYGGDIDTAGDMEGGYSAPRPNLPFQALGYDRSTFFFLPNRGGQVLEFSGRELGSAGALLQLAPLFWWESECSGKTGMDTKQANDMVLRMSYAAGPFDAGRVRGRGVWLEDDGRPVVHAGDHLAVDGQIISPTEWEGQGIYERAPKLGVSFSAEPAETEEAKRFLDLCAALPWEDANDDGVDTSSMGRMLAGWITVSAFCGAMPWRPHVWITSEAGQGKSWLLDNILKPMLGGAELRVQSKTTEAGLRAALGRDARPVVFDEAETQNQRDADRMQQVLDLARQASSEDGADIVKSTQTGQARRFRIRSMFAFASVNVALSQAADESRTIVLSLRPARDKDARAAHFEKLKSLQAEIVTPGFAARLRARTLSLLPTIRANAEVFASAIARAGGSRRTGDTVGVPLAGAWSLRSRRTATREEADAFVAGTPWVRAAVERIESEPEWRQCLNRLLGQRIRLPGRVEEVPVGELLDIVGTPYSTPEMAGGDDMPGDGGTARVINREDAASALRRHGIKVGSLEPRNAGGPLYLMVAVSSADCAAWFKDTPWATAWKTTLARAPGAELPRKQFRIGGGLPVRVVAVPMAEIEGRGGV</sequence>
<protein>
    <submittedName>
        <fullName evidence="1">DNA primase</fullName>
    </submittedName>
</protein>
<comment type="caution">
    <text evidence="1">The sequence shown here is derived from an EMBL/GenBank/DDBJ whole genome shotgun (WGS) entry which is preliminary data.</text>
</comment>
<gene>
    <name evidence="1" type="ORF">Aam_030_035</name>
</gene>
<proteinExistence type="predicted"/>
<dbReference type="AlphaFoldDB" id="A0A0D6PDR7"/>
<dbReference type="EMBL" id="BANC01000030">
    <property type="protein sequence ID" value="GAN79802.1"/>
    <property type="molecule type" value="Genomic_DNA"/>
</dbReference>
<dbReference type="OrthoDB" id="7208869at2"/>
<keyword evidence="2" id="KW-1185">Reference proteome</keyword>
<organism evidence="1 2">
    <name type="scientific">Acidocella aminolytica 101 = DSM 11237</name>
    <dbReference type="NCBI Taxonomy" id="1120923"/>
    <lineage>
        <taxon>Bacteria</taxon>
        <taxon>Pseudomonadati</taxon>
        <taxon>Pseudomonadota</taxon>
        <taxon>Alphaproteobacteria</taxon>
        <taxon>Acetobacterales</taxon>
        <taxon>Acidocellaceae</taxon>
        <taxon>Acidocella</taxon>
    </lineage>
</organism>
<accession>A0A0D6PDR7</accession>
<dbReference type="STRING" id="1120923.SAMN02746095_02996"/>
<dbReference type="Proteomes" id="UP000032668">
    <property type="component" value="Unassembled WGS sequence"/>
</dbReference>
<name>A0A0D6PDR7_9PROT</name>
<dbReference type="RefSeq" id="WP_048878237.1">
    <property type="nucleotide sequence ID" value="NZ_BANC01000030.1"/>
</dbReference>
<evidence type="ECO:0000313" key="1">
    <source>
        <dbReference type="EMBL" id="GAN79802.1"/>
    </source>
</evidence>
<evidence type="ECO:0000313" key="2">
    <source>
        <dbReference type="Proteomes" id="UP000032668"/>
    </source>
</evidence>